<dbReference type="EMBL" id="MU826351">
    <property type="protein sequence ID" value="KAJ7381095.1"/>
    <property type="molecule type" value="Genomic_DNA"/>
</dbReference>
<dbReference type="Gene3D" id="1.20.1070.10">
    <property type="entry name" value="Rhodopsin 7-helix transmembrane proteins"/>
    <property type="match status" value="1"/>
</dbReference>
<evidence type="ECO:0000256" key="1">
    <source>
        <dbReference type="ARBA" id="ARBA00004651"/>
    </source>
</evidence>
<dbReference type="InterPro" id="IPR000276">
    <property type="entry name" value="GPCR_Rhodpsn"/>
</dbReference>
<dbReference type="PROSITE" id="PS50262">
    <property type="entry name" value="G_PROTEIN_RECEP_F1_2"/>
    <property type="match status" value="1"/>
</dbReference>
<keyword evidence="3 9" id="KW-0812">Transmembrane</keyword>
<feature type="domain" description="G-protein coupled receptors family 1 profile" evidence="10">
    <location>
        <begin position="45"/>
        <end position="157"/>
    </location>
</feature>
<keyword evidence="5" id="KW-0297">G-protein coupled receptor</keyword>
<evidence type="ECO:0000256" key="4">
    <source>
        <dbReference type="ARBA" id="ARBA00022989"/>
    </source>
</evidence>
<evidence type="ECO:0000313" key="12">
    <source>
        <dbReference type="Proteomes" id="UP001163046"/>
    </source>
</evidence>
<dbReference type="GO" id="GO:0004930">
    <property type="term" value="F:G protein-coupled receptor activity"/>
    <property type="evidence" value="ECO:0007669"/>
    <property type="project" value="UniProtKB-KW"/>
</dbReference>
<evidence type="ECO:0000256" key="6">
    <source>
        <dbReference type="ARBA" id="ARBA00023136"/>
    </source>
</evidence>
<keyword evidence="8" id="KW-0807">Transducer</keyword>
<dbReference type="PRINTS" id="PR00237">
    <property type="entry name" value="GPCRRHODOPSN"/>
</dbReference>
<dbReference type="SUPFAM" id="SSF81321">
    <property type="entry name" value="Family A G protein-coupled receptor-like"/>
    <property type="match status" value="1"/>
</dbReference>
<dbReference type="AlphaFoldDB" id="A0A9W9ZGK9"/>
<keyword evidence="12" id="KW-1185">Reference proteome</keyword>
<keyword evidence="2" id="KW-1003">Cell membrane</keyword>
<organism evidence="11 12">
    <name type="scientific">Desmophyllum pertusum</name>
    <dbReference type="NCBI Taxonomy" id="174260"/>
    <lineage>
        <taxon>Eukaryota</taxon>
        <taxon>Metazoa</taxon>
        <taxon>Cnidaria</taxon>
        <taxon>Anthozoa</taxon>
        <taxon>Hexacorallia</taxon>
        <taxon>Scleractinia</taxon>
        <taxon>Caryophylliina</taxon>
        <taxon>Caryophylliidae</taxon>
        <taxon>Desmophyllum</taxon>
    </lineage>
</organism>
<feature type="transmembrane region" description="Helical" evidence="9">
    <location>
        <begin position="108"/>
        <end position="129"/>
    </location>
</feature>
<keyword evidence="4 9" id="KW-1133">Transmembrane helix</keyword>
<keyword evidence="7" id="KW-0675">Receptor</keyword>
<dbReference type="Pfam" id="PF00001">
    <property type="entry name" value="7tm_1"/>
    <property type="match status" value="1"/>
</dbReference>
<protein>
    <recommendedName>
        <fullName evidence="10">G-protein coupled receptors family 1 profile domain-containing protein</fullName>
    </recommendedName>
</protein>
<sequence>MNNTSNENATQTTPETTTHAVHMGLSSFVMWCLAFGVVDIIVIIANVVTLLVFYSSKCLLRKRHNHFLILLAISDVMVGLVVMPLYIYQLVSWWINEHSVLKNAVFDTFTAMDILSGFASVFTLAVIAADRVYAIVFPFYHRNPPKGVYPCMIASVWDIDITPIEISKCSNMNISHRLLPRPCTDEESTKRRKALKPKIRSRRTRVLGGEIIIDIN</sequence>
<evidence type="ECO:0000256" key="9">
    <source>
        <dbReference type="SAM" id="Phobius"/>
    </source>
</evidence>
<evidence type="ECO:0000259" key="10">
    <source>
        <dbReference type="PROSITE" id="PS50262"/>
    </source>
</evidence>
<proteinExistence type="predicted"/>
<accession>A0A9W9ZGK9</accession>
<evidence type="ECO:0000256" key="3">
    <source>
        <dbReference type="ARBA" id="ARBA00022692"/>
    </source>
</evidence>
<dbReference type="InterPro" id="IPR017452">
    <property type="entry name" value="GPCR_Rhodpsn_7TM"/>
</dbReference>
<comment type="caution">
    <text evidence="11">The sequence shown here is derived from an EMBL/GenBank/DDBJ whole genome shotgun (WGS) entry which is preliminary data.</text>
</comment>
<comment type="subcellular location">
    <subcellularLocation>
        <location evidence="1">Cell membrane</location>
        <topology evidence="1">Multi-pass membrane protein</topology>
    </subcellularLocation>
</comment>
<dbReference type="OrthoDB" id="5962705at2759"/>
<dbReference type="Proteomes" id="UP001163046">
    <property type="component" value="Unassembled WGS sequence"/>
</dbReference>
<feature type="transmembrane region" description="Helical" evidence="9">
    <location>
        <begin position="28"/>
        <end position="54"/>
    </location>
</feature>
<evidence type="ECO:0000256" key="8">
    <source>
        <dbReference type="ARBA" id="ARBA00023224"/>
    </source>
</evidence>
<evidence type="ECO:0000256" key="7">
    <source>
        <dbReference type="ARBA" id="ARBA00023170"/>
    </source>
</evidence>
<name>A0A9W9ZGK9_9CNID</name>
<feature type="transmembrane region" description="Helical" evidence="9">
    <location>
        <begin position="66"/>
        <end position="88"/>
    </location>
</feature>
<dbReference type="PANTHER" id="PTHR24248">
    <property type="entry name" value="ADRENERGIC RECEPTOR-RELATED G-PROTEIN COUPLED RECEPTOR"/>
    <property type="match status" value="1"/>
</dbReference>
<dbReference type="GO" id="GO:0005886">
    <property type="term" value="C:plasma membrane"/>
    <property type="evidence" value="ECO:0007669"/>
    <property type="project" value="UniProtKB-SubCell"/>
</dbReference>
<evidence type="ECO:0000256" key="2">
    <source>
        <dbReference type="ARBA" id="ARBA00022475"/>
    </source>
</evidence>
<evidence type="ECO:0000256" key="5">
    <source>
        <dbReference type="ARBA" id="ARBA00023040"/>
    </source>
</evidence>
<gene>
    <name evidence="11" type="ORF">OS493_004693</name>
</gene>
<reference evidence="11" key="1">
    <citation type="submission" date="2023-01" db="EMBL/GenBank/DDBJ databases">
        <title>Genome assembly of the deep-sea coral Lophelia pertusa.</title>
        <authorList>
            <person name="Herrera S."/>
            <person name="Cordes E."/>
        </authorList>
    </citation>
    <scope>NUCLEOTIDE SEQUENCE</scope>
    <source>
        <strain evidence="11">USNM1676648</strain>
        <tissue evidence="11">Polyp</tissue>
    </source>
</reference>
<keyword evidence="6 9" id="KW-0472">Membrane</keyword>
<evidence type="ECO:0000313" key="11">
    <source>
        <dbReference type="EMBL" id="KAJ7381095.1"/>
    </source>
</evidence>